<dbReference type="SUPFAM" id="SSF51338">
    <property type="entry name" value="Composite domain of metallo-dependent hydrolases"/>
    <property type="match status" value="1"/>
</dbReference>
<organism evidence="2 3">
    <name type="scientific">Geosmithia morbida</name>
    <dbReference type="NCBI Taxonomy" id="1094350"/>
    <lineage>
        <taxon>Eukaryota</taxon>
        <taxon>Fungi</taxon>
        <taxon>Dikarya</taxon>
        <taxon>Ascomycota</taxon>
        <taxon>Pezizomycotina</taxon>
        <taxon>Sordariomycetes</taxon>
        <taxon>Hypocreomycetidae</taxon>
        <taxon>Hypocreales</taxon>
        <taxon>Bionectriaceae</taxon>
        <taxon>Geosmithia</taxon>
    </lineage>
</organism>
<dbReference type="InterPro" id="IPR011059">
    <property type="entry name" value="Metal-dep_hydrolase_composite"/>
</dbReference>
<dbReference type="InterPro" id="IPR032466">
    <property type="entry name" value="Metal_Hydrolase"/>
</dbReference>
<sequence>MPQWHGGPHGSHQRTAAGLGKSSITSCILAIVTTYYLSTRWTPTRVTAPNTFQVLPAADLEYGVSQCALNQQHPVVNYELATERLSLPRNGIRTVFYNATLINGDGEVTLGCSIEMQGSIFTKVSTTFPSLEDLSSSSDAAFVDLQGRIVTPGLVDVHSHAGVRETPQLWATEDVTEISAPLTPWGRAVDALKPHDQAIPIIGSGGVTTSLVLTGAKNLISGEGVVVKMRQADSVRDMLVNVTEGSPKPMRYLKMAMGENQKRQFENVPGGPSTRLGESYWFRKAYDNARRLKQEQDMWCEAASTTAGRESLSTEYPRSLEWQTLVDVLRGNVRVNIHGYETEDILAMFDHADEFGFKITALHHALHSDLVAEEIKRRGISIVGFSDSWGDKKELYDVSSYLPKHVVDHGVPFALTRDHPAEHGQWLIYEAQIAHHFGLDTEHAISSVIGEPARIMGLSNRLGFVKPGYDADLVIWDRHPLRVGATPLGVYIEGNSVVRASEELWRKSEGLAYARDAPPVRPSTGINSSCDVGQSDFVLHGITQSYIGDNGLRGDGIYGRNLTAVVRSGKVVCVGGSSCQDDVKDAEQEGVAFINVSDGYLVPGLTIVTRQHGLVEMRQEPSTTDGASSGEEYSRPLESRFGIKFDGVHVRRAYTGGITRIVTPPITTGFFHGISTRFRAGAESVLDDGAISASGPALHFTIGHDGKSSKLHDLLTIEKHIHPAYQRAVDGDMPVVIHTNNKDVIAHMIALKRETGAHIVIMGGGEAHLLASQLADAEIPVIVSPFWGCEPLFWDGRNCLPGPPLTDAFGPQVLLDAGVTVGISNWDDTNNHIRTSIWEAGWIAGPGNHSLALDLVSKNIETILKLEPVDDFVVYEGNPFDFGARVAMSFEEGKVRACMPDVD</sequence>
<proteinExistence type="predicted"/>
<dbReference type="Gene3D" id="3.20.20.140">
    <property type="entry name" value="Metal-dependent hydrolases"/>
    <property type="match status" value="3"/>
</dbReference>
<dbReference type="OrthoDB" id="10258955at2759"/>
<reference evidence="2" key="1">
    <citation type="submission" date="2020-03" db="EMBL/GenBank/DDBJ databases">
        <title>Site-based positive gene gene selection in Geosmithia morbida across the United States reveals a broad range of putative effectors and factors for local host and environmental adapation.</title>
        <authorList>
            <person name="Onufrak A."/>
            <person name="Murdoch R.W."/>
            <person name="Gazis R."/>
            <person name="Huff M."/>
            <person name="Staton M."/>
            <person name="Klingeman W."/>
            <person name="Hadziabdic D."/>
        </authorList>
    </citation>
    <scope>NUCLEOTIDE SEQUENCE</scope>
    <source>
        <strain evidence="2">1262</strain>
    </source>
</reference>
<dbReference type="RefSeq" id="XP_035320074.1">
    <property type="nucleotide sequence ID" value="XM_035463810.1"/>
</dbReference>
<dbReference type="GeneID" id="55968059"/>
<evidence type="ECO:0000313" key="3">
    <source>
        <dbReference type="Proteomes" id="UP000749293"/>
    </source>
</evidence>
<dbReference type="SUPFAM" id="SSF51556">
    <property type="entry name" value="Metallo-dependent hydrolases"/>
    <property type="match status" value="1"/>
</dbReference>
<protein>
    <submittedName>
        <fullName evidence="2">Amidohydrolase family</fullName>
    </submittedName>
</protein>
<dbReference type="PANTHER" id="PTHR43135">
    <property type="entry name" value="ALPHA-D-RIBOSE 1-METHYLPHOSPHONATE 5-TRIPHOSPHATE DIPHOSPHATASE"/>
    <property type="match status" value="1"/>
</dbReference>
<gene>
    <name evidence="2" type="ORF">GMORB2_1829</name>
</gene>
<keyword evidence="3" id="KW-1185">Reference proteome</keyword>
<feature type="domain" description="Amidohydrolase-related" evidence="1">
    <location>
        <begin position="149"/>
        <end position="480"/>
    </location>
</feature>
<dbReference type="EMBL" id="JAANYQ010000012">
    <property type="protein sequence ID" value="KAF4121422.1"/>
    <property type="molecule type" value="Genomic_DNA"/>
</dbReference>
<dbReference type="InterPro" id="IPR006680">
    <property type="entry name" value="Amidohydro-rel"/>
</dbReference>
<name>A0A9P4YRX3_9HYPO</name>
<evidence type="ECO:0000313" key="2">
    <source>
        <dbReference type="EMBL" id="KAF4121422.1"/>
    </source>
</evidence>
<dbReference type="GO" id="GO:0016810">
    <property type="term" value="F:hydrolase activity, acting on carbon-nitrogen (but not peptide) bonds"/>
    <property type="evidence" value="ECO:0007669"/>
    <property type="project" value="InterPro"/>
</dbReference>
<dbReference type="InterPro" id="IPR051781">
    <property type="entry name" value="Metallo-dep_Hydrolase"/>
</dbReference>
<evidence type="ECO:0000259" key="1">
    <source>
        <dbReference type="Pfam" id="PF01979"/>
    </source>
</evidence>
<accession>A0A9P4YRX3</accession>
<dbReference type="PANTHER" id="PTHR43135:SF3">
    <property type="entry name" value="ALPHA-D-RIBOSE 1-METHYLPHOSPHONATE 5-TRIPHOSPHATE DIPHOSPHATASE"/>
    <property type="match status" value="1"/>
</dbReference>
<dbReference type="Proteomes" id="UP000749293">
    <property type="component" value="Unassembled WGS sequence"/>
</dbReference>
<dbReference type="AlphaFoldDB" id="A0A9P4YRX3"/>
<dbReference type="Pfam" id="PF01979">
    <property type="entry name" value="Amidohydro_1"/>
    <property type="match status" value="1"/>
</dbReference>
<comment type="caution">
    <text evidence="2">The sequence shown here is derived from an EMBL/GenBank/DDBJ whole genome shotgun (WGS) entry which is preliminary data.</text>
</comment>